<dbReference type="InterPro" id="IPR050869">
    <property type="entry name" value="H3K4_H4K5_MeTrfase"/>
</dbReference>
<dbReference type="Gene3D" id="2.170.270.10">
    <property type="entry name" value="SET domain"/>
    <property type="match status" value="1"/>
</dbReference>
<dbReference type="Pfam" id="PF00856">
    <property type="entry name" value="SET"/>
    <property type="match status" value="1"/>
</dbReference>
<dbReference type="HOGENOM" id="CLU_531532_0_0_1"/>
<name>Q4QB81_LEIMA</name>
<dbReference type="GeneID" id="5652066"/>
<dbReference type="EMBL" id="FR796419">
    <property type="protein sequence ID" value="CAJ04456.1"/>
    <property type="molecule type" value="Genomic_DNA"/>
</dbReference>
<evidence type="ECO:0000313" key="2">
    <source>
        <dbReference type="EMBL" id="CAJ04456.1"/>
    </source>
</evidence>
<dbReference type="GO" id="GO:0005634">
    <property type="term" value="C:nucleus"/>
    <property type="evidence" value="ECO:0000318"/>
    <property type="project" value="GO_Central"/>
</dbReference>
<dbReference type="SUPFAM" id="SSF82199">
    <property type="entry name" value="SET domain"/>
    <property type="match status" value="1"/>
</dbReference>
<dbReference type="AlphaFoldDB" id="Q4QB81"/>
<dbReference type="RefSeq" id="XP_001683417.1">
    <property type="nucleotide sequence ID" value="XM_001683365.1"/>
</dbReference>
<evidence type="ECO:0000313" key="3">
    <source>
        <dbReference type="Proteomes" id="UP000000542"/>
    </source>
</evidence>
<dbReference type="eggNOG" id="KOG2084">
    <property type="taxonomic scope" value="Eukaryota"/>
</dbReference>
<dbReference type="InterPro" id="IPR046341">
    <property type="entry name" value="SET_dom_sf"/>
</dbReference>
<dbReference type="VEuPathDB" id="TriTrypDB:LmjF.23.0820"/>
<dbReference type="KEGG" id="lma:LMJF_23_0820"/>
<dbReference type="VEuPathDB" id="TriTrypDB:LMJFC_230017600"/>
<proteinExistence type="predicted"/>
<dbReference type="SMART" id="SM00317">
    <property type="entry name" value="SET"/>
    <property type="match status" value="1"/>
</dbReference>
<feature type="domain" description="SET" evidence="1">
    <location>
        <begin position="77"/>
        <end position="468"/>
    </location>
</feature>
<dbReference type="PANTHER" id="PTHR12197:SF251">
    <property type="entry name" value="EG:BACR7C10.4 PROTEIN"/>
    <property type="match status" value="1"/>
</dbReference>
<accession>Q4QB81</accession>
<protein>
    <recommendedName>
        <fullName evidence="1">SET domain-containing protein</fullName>
    </recommendedName>
</protein>
<dbReference type="OMA" id="NYFFTCH"/>
<dbReference type="STRING" id="5664.Q4QB81"/>
<dbReference type="VEuPathDB" id="TriTrypDB:LMJLV39_230016900"/>
<reference evidence="2 3" key="1">
    <citation type="journal article" date="2005" name="Science">
        <title>The genome of the kinetoplastid parasite, Leishmania major.</title>
        <authorList>
            <person name="Ivens A.C."/>
            <person name="Peacock C.S."/>
            <person name="Worthey E.A."/>
            <person name="Murphy L."/>
            <person name="Aggarwal G."/>
            <person name="Berriman M."/>
            <person name="Sisk E."/>
            <person name="Rajandream M.A."/>
            <person name="Adlem E."/>
            <person name="Aert R."/>
            <person name="Anupama A."/>
            <person name="Apostolou Z."/>
            <person name="Attipoe P."/>
            <person name="Bason N."/>
            <person name="Bauser C."/>
            <person name="Beck A."/>
            <person name="Beverley S.M."/>
            <person name="Bianchettin G."/>
            <person name="Borzym K."/>
            <person name="Bothe G."/>
            <person name="Bruschi C.V."/>
            <person name="Collins M."/>
            <person name="Cadag E."/>
            <person name="Ciarloni L."/>
            <person name="Clayton C."/>
            <person name="Coulson R.M."/>
            <person name="Cronin A."/>
            <person name="Cruz A.K."/>
            <person name="Davies R.M."/>
            <person name="De Gaudenzi J."/>
            <person name="Dobson D.E."/>
            <person name="Duesterhoeft A."/>
            <person name="Fazelina G."/>
            <person name="Fosker N."/>
            <person name="Frasch A.C."/>
            <person name="Fraser A."/>
            <person name="Fuchs M."/>
            <person name="Gabel C."/>
            <person name="Goble A."/>
            <person name="Goffeau A."/>
            <person name="Harris D."/>
            <person name="Hertz-Fowler C."/>
            <person name="Hilbert H."/>
            <person name="Horn D."/>
            <person name="Huang Y."/>
            <person name="Klages S."/>
            <person name="Knights A."/>
            <person name="Kube M."/>
            <person name="Larke N."/>
            <person name="Litvin L."/>
            <person name="Lord A."/>
            <person name="Louie T."/>
            <person name="Marra M."/>
            <person name="Masuy D."/>
            <person name="Matthews K."/>
            <person name="Michaeli S."/>
            <person name="Mottram J.C."/>
            <person name="Muller-Auer S."/>
            <person name="Munden H."/>
            <person name="Nelson S."/>
            <person name="Norbertczak H."/>
            <person name="Oliver K."/>
            <person name="O'neil S."/>
            <person name="Pentony M."/>
            <person name="Pohl T.M."/>
            <person name="Price C."/>
            <person name="Purnelle B."/>
            <person name="Quail M.A."/>
            <person name="Rabbinowitsch E."/>
            <person name="Reinhardt R."/>
            <person name="Rieger M."/>
            <person name="Rinta J."/>
            <person name="Robben J."/>
            <person name="Robertson L."/>
            <person name="Ruiz J.C."/>
            <person name="Rutter S."/>
            <person name="Saunders D."/>
            <person name="Schafer M."/>
            <person name="Schein J."/>
            <person name="Schwartz D.C."/>
            <person name="Seeger K."/>
            <person name="Seyler A."/>
            <person name="Sharp S."/>
            <person name="Shin H."/>
            <person name="Sivam D."/>
            <person name="Squares R."/>
            <person name="Squares S."/>
            <person name="Tosato V."/>
            <person name="Vogt C."/>
            <person name="Volckaert G."/>
            <person name="Wambutt R."/>
            <person name="Warren T."/>
            <person name="Wedler H."/>
            <person name="Woodward J."/>
            <person name="Zhou S."/>
            <person name="Zimmermann W."/>
            <person name="Smith D.F."/>
            <person name="Blackwell J.M."/>
            <person name="Stuart K.D."/>
            <person name="Barrell B."/>
            <person name="Myler P.J."/>
        </authorList>
    </citation>
    <scope>NUCLEOTIDE SEQUENCE [LARGE SCALE GENOMIC DNA]</scope>
    <source>
        <strain evidence="3">MHOM/IL/81/Friedlin</strain>
    </source>
</reference>
<gene>
    <name evidence="2" type="ORF">LMJF_23_0820</name>
</gene>
<dbReference type="PROSITE" id="PS50280">
    <property type="entry name" value="SET"/>
    <property type="match status" value="1"/>
</dbReference>
<dbReference type="Proteomes" id="UP000000542">
    <property type="component" value="Chromosome 23"/>
</dbReference>
<keyword evidence="3" id="KW-1185">Reference proteome</keyword>
<dbReference type="VEuPathDB" id="TriTrypDB:LMJSD75_230017200"/>
<dbReference type="CDD" id="cd20071">
    <property type="entry name" value="SET_SMYD"/>
    <property type="match status" value="1"/>
</dbReference>
<sequence length="513" mass="55047">MAFLITSREPSGPLFLFAHVVFQRVEVSHLSSSAKLATSAPPPLLFCCLHTLPHYATMDPSVKAAGELNTIFGRLGVPCEVCVTSAEGKHVKATANLEEGFALFEELPIVSWPSPSLLALSTPFCFQCLSLSSHQQPASETDAESPSAAGLAALPKSWSQCARCASYFCSPECEQASSRMHRLLCSCLPVVRESHGGRDGPGGAEDVKVTATQPLSSAPSSLASSPTSSEITLEALARCVAWITHRLSYAIEQQQLAHEVLQADYVFQQQQQQAGDSARGATWSTASLIYQLFTQVVTLFSRLISPPDNVEFDGVSLASWMAKLRLLLAERCATQLLVASGAPLSDARRHTLMFDEHQQQQAAPAPTLLWAEALVQVIFSTDTLRTLVGQMVLNAHAINDYVLPPGEAPSSGAFDWVLKGAGLYSLLSCFNHSCVPNAAVSTVDGTHEIVLKTTRPIRAGEPLTITYIPLAAGTASRAERQRQLRNYFFTCHCPRCDTEAAASAAMTGDGNAA</sequence>
<evidence type="ECO:0000259" key="1">
    <source>
        <dbReference type="PROSITE" id="PS50280"/>
    </source>
</evidence>
<dbReference type="InParanoid" id="Q4QB81"/>
<dbReference type="InterPro" id="IPR001214">
    <property type="entry name" value="SET_dom"/>
</dbReference>
<organism evidence="2 3">
    <name type="scientific">Leishmania major</name>
    <dbReference type="NCBI Taxonomy" id="5664"/>
    <lineage>
        <taxon>Eukaryota</taxon>
        <taxon>Discoba</taxon>
        <taxon>Euglenozoa</taxon>
        <taxon>Kinetoplastea</taxon>
        <taxon>Metakinetoplastina</taxon>
        <taxon>Trypanosomatida</taxon>
        <taxon>Trypanosomatidae</taxon>
        <taxon>Leishmaniinae</taxon>
        <taxon>Leishmania</taxon>
    </lineage>
</organism>
<dbReference type="PANTHER" id="PTHR12197">
    <property type="entry name" value="HISTONE-LYSINE N-METHYLTRANSFERASE SMYD"/>
    <property type="match status" value="1"/>
</dbReference>
<reference evidence="2 3" key="2">
    <citation type="journal article" date="2011" name="Genome Res.">
        <title>Chromosome and gene copy number variation allow major structural change between species and strains of Leishmania.</title>
        <authorList>
            <person name="Rogers M.B."/>
            <person name="Hilley J.D."/>
            <person name="Dickens N.J."/>
            <person name="Wilkes J."/>
            <person name="Bates P.A."/>
            <person name="Depledge D.P."/>
            <person name="Harris D."/>
            <person name="Her Y."/>
            <person name="Herzyk P."/>
            <person name="Imamura H."/>
            <person name="Otto T.D."/>
            <person name="Sanders M."/>
            <person name="Seeger K."/>
            <person name="Dujardin J.C."/>
            <person name="Berriman M."/>
            <person name="Smith D.F."/>
            <person name="Hertz-Fowler C."/>
            <person name="Mottram J.C."/>
        </authorList>
    </citation>
    <scope>NUCLEOTIDE SEQUENCE [LARGE SCALE GENOMIC DNA]</scope>
    <source>
        <strain evidence="3">MHOM/IL/81/Friedlin</strain>
    </source>
</reference>